<evidence type="ECO:0000313" key="3">
    <source>
        <dbReference type="Proteomes" id="UP000612055"/>
    </source>
</evidence>
<sequence>MLGGAHFVNKTRKPIFVLVIGYWLTPFPTAFFRALIRLKPGQDDWVFMGYGSADVFAWEGTGDEAIDSCILHILGQVFVTLNVLRLAFRAFGGYLIDGWAEGLGLLAEAGSSIIDQAVSFFIHFIVEMVMDGCFKSALDAAVKMVLDRAEGIIKGGVRRYSPRRKIAIRKCYVTNTVGVGGARLIKLQSLSCGDFEVQKGAWWDFVGSYNYPWTDPHK</sequence>
<name>A0A835Y4T8_9CHLO</name>
<reference evidence="2" key="1">
    <citation type="journal article" date="2020" name="bioRxiv">
        <title>Comparative genomics of Chlamydomonas.</title>
        <authorList>
            <person name="Craig R.J."/>
            <person name="Hasan A.R."/>
            <person name="Ness R.W."/>
            <person name="Keightley P.D."/>
        </authorList>
    </citation>
    <scope>NUCLEOTIDE SEQUENCE</scope>
    <source>
        <strain evidence="2">CCAP 11/70</strain>
    </source>
</reference>
<dbReference type="OrthoDB" id="10580369at2759"/>
<proteinExistence type="predicted"/>
<keyword evidence="1" id="KW-0812">Transmembrane</keyword>
<keyword evidence="3" id="KW-1185">Reference proteome</keyword>
<accession>A0A835Y4T8</accession>
<dbReference type="AlphaFoldDB" id="A0A835Y4T8"/>
<keyword evidence="1" id="KW-1133">Transmembrane helix</keyword>
<organism evidence="2 3">
    <name type="scientific">Edaphochlamys debaryana</name>
    <dbReference type="NCBI Taxonomy" id="47281"/>
    <lineage>
        <taxon>Eukaryota</taxon>
        <taxon>Viridiplantae</taxon>
        <taxon>Chlorophyta</taxon>
        <taxon>core chlorophytes</taxon>
        <taxon>Chlorophyceae</taxon>
        <taxon>CS clade</taxon>
        <taxon>Chlamydomonadales</taxon>
        <taxon>Chlamydomonadales incertae sedis</taxon>
        <taxon>Edaphochlamys</taxon>
    </lineage>
</organism>
<feature type="transmembrane region" description="Helical" evidence="1">
    <location>
        <begin position="15"/>
        <end position="36"/>
    </location>
</feature>
<protein>
    <submittedName>
        <fullName evidence="2">Uncharacterized protein</fullName>
    </submittedName>
</protein>
<dbReference type="Proteomes" id="UP000612055">
    <property type="component" value="Unassembled WGS sequence"/>
</dbReference>
<comment type="caution">
    <text evidence="2">The sequence shown here is derived from an EMBL/GenBank/DDBJ whole genome shotgun (WGS) entry which is preliminary data.</text>
</comment>
<keyword evidence="1" id="KW-0472">Membrane</keyword>
<evidence type="ECO:0000256" key="1">
    <source>
        <dbReference type="SAM" id="Phobius"/>
    </source>
</evidence>
<evidence type="ECO:0000313" key="2">
    <source>
        <dbReference type="EMBL" id="KAG2495978.1"/>
    </source>
</evidence>
<dbReference type="EMBL" id="JAEHOE010000021">
    <property type="protein sequence ID" value="KAG2495978.1"/>
    <property type="molecule type" value="Genomic_DNA"/>
</dbReference>
<gene>
    <name evidence="2" type="ORF">HYH03_005907</name>
</gene>